<dbReference type="InterPro" id="IPR005018">
    <property type="entry name" value="DOMON_domain"/>
</dbReference>
<dbReference type="RefSeq" id="WP_129017063.1">
    <property type="nucleotide sequence ID" value="NZ_SDDZ01000004.1"/>
</dbReference>
<organism evidence="4 5">
    <name type="scientific">Gelidibacter gilvus</name>
    <dbReference type="NCBI Taxonomy" id="59602"/>
    <lineage>
        <taxon>Bacteria</taxon>
        <taxon>Pseudomonadati</taxon>
        <taxon>Bacteroidota</taxon>
        <taxon>Flavobacteriia</taxon>
        <taxon>Flavobacteriales</taxon>
        <taxon>Flavobacteriaceae</taxon>
        <taxon>Gelidibacter</taxon>
    </lineage>
</organism>
<keyword evidence="5" id="KW-1185">Reference proteome</keyword>
<dbReference type="InterPro" id="IPR026444">
    <property type="entry name" value="Secre_tail"/>
</dbReference>
<feature type="chain" id="PRO_5020279802" evidence="2">
    <location>
        <begin position="20"/>
        <end position="260"/>
    </location>
</feature>
<feature type="signal peptide" evidence="2">
    <location>
        <begin position="1"/>
        <end position="19"/>
    </location>
</feature>
<dbReference type="Pfam" id="PF18962">
    <property type="entry name" value="Por_Secre_tail"/>
    <property type="match status" value="1"/>
</dbReference>
<protein>
    <submittedName>
        <fullName evidence="4">T9SS type A sorting domain-containing protein</fullName>
    </submittedName>
</protein>
<evidence type="ECO:0000313" key="4">
    <source>
        <dbReference type="EMBL" id="RXJ50132.1"/>
    </source>
</evidence>
<keyword evidence="1 2" id="KW-0732">Signal</keyword>
<dbReference type="PROSITE" id="PS50836">
    <property type="entry name" value="DOMON"/>
    <property type="match status" value="1"/>
</dbReference>
<evidence type="ECO:0000256" key="1">
    <source>
        <dbReference type="ARBA" id="ARBA00022729"/>
    </source>
</evidence>
<dbReference type="OrthoDB" id="667194at2"/>
<feature type="domain" description="DOMON" evidence="3">
    <location>
        <begin position="33"/>
        <end position="155"/>
    </location>
</feature>
<accession>A0A4V1LMY6</accession>
<dbReference type="CDD" id="cd09631">
    <property type="entry name" value="DOMON_DOH"/>
    <property type="match status" value="1"/>
</dbReference>
<sequence length="260" mass="28476">MKKTTLALWGILLTSFGFAQTYSTGTMELYDVNDAVFTAKVDVTSDLVTLTLSGPDNRYLGFGFGLQTMGSGGDVVMFYDDAGTPEIDFQLSDRKFLGTGQMSEIDVNQDWTLVSNTLEDGQRTVVGTRVPDTGHDDDYVFSTSHSSLDFVWAFGNSYSLGLQGNARGGSMESLILSQEDESLSEFKMTPNPGRSKFILQLPAGVSNVKIQVYDVLGKNILNRSVSTLSTTIDVSKWNNGVYLVRVTSENGTLTKRFVKQ</sequence>
<evidence type="ECO:0000313" key="5">
    <source>
        <dbReference type="Proteomes" id="UP000289792"/>
    </source>
</evidence>
<dbReference type="InterPro" id="IPR045266">
    <property type="entry name" value="DOH_DOMON"/>
</dbReference>
<dbReference type="EMBL" id="SDDZ01000004">
    <property type="protein sequence ID" value="RXJ50132.1"/>
    <property type="molecule type" value="Genomic_DNA"/>
</dbReference>
<gene>
    <name evidence="4" type="ORF">ESZ48_09090</name>
</gene>
<comment type="caution">
    <text evidence="4">The sequence shown here is derived from an EMBL/GenBank/DDBJ whole genome shotgun (WGS) entry which is preliminary data.</text>
</comment>
<dbReference type="Proteomes" id="UP000289792">
    <property type="component" value="Unassembled WGS sequence"/>
</dbReference>
<evidence type="ECO:0000256" key="2">
    <source>
        <dbReference type="SAM" id="SignalP"/>
    </source>
</evidence>
<name>A0A4V1LMY6_9FLAO</name>
<dbReference type="NCBIfam" id="TIGR04183">
    <property type="entry name" value="Por_Secre_tail"/>
    <property type="match status" value="1"/>
</dbReference>
<reference evidence="4 5" key="1">
    <citation type="submission" date="2019-01" db="EMBL/GenBank/DDBJ databases">
        <title>Genome sequence of the Antarctic species Gelidibacter gilvus ACAM 158(T).</title>
        <authorList>
            <person name="Bowman J.P."/>
        </authorList>
    </citation>
    <scope>NUCLEOTIDE SEQUENCE [LARGE SCALE GENOMIC DNA]</scope>
    <source>
        <strain evidence="4 5">IC158</strain>
    </source>
</reference>
<evidence type="ECO:0000259" key="3">
    <source>
        <dbReference type="PROSITE" id="PS50836"/>
    </source>
</evidence>
<dbReference type="AlphaFoldDB" id="A0A4V1LMY6"/>
<dbReference type="Pfam" id="PF03351">
    <property type="entry name" value="DOMON"/>
    <property type="match status" value="1"/>
</dbReference>
<proteinExistence type="predicted"/>